<evidence type="ECO:0000313" key="7">
    <source>
        <dbReference type="Proteomes" id="UP000308705"/>
    </source>
</evidence>
<organism evidence="6 7">
    <name type="scientific">Herbidospora galbida</name>
    <dbReference type="NCBI Taxonomy" id="2575442"/>
    <lineage>
        <taxon>Bacteria</taxon>
        <taxon>Bacillati</taxon>
        <taxon>Actinomycetota</taxon>
        <taxon>Actinomycetes</taxon>
        <taxon>Streptosporangiales</taxon>
        <taxon>Streptosporangiaceae</taxon>
        <taxon>Herbidospora</taxon>
    </lineage>
</organism>
<keyword evidence="7" id="KW-1185">Reference proteome</keyword>
<dbReference type="PRINTS" id="PR00455">
    <property type="entry name" value="HTHTETR"/>
</dbReference>
<dbReference type="InterPro" id="IPR001647">
    <property type="entry name" value="HTH_TetR"/>
</dbReference>
<evidence type="ECO:0000256" key="1">
    <source>
        <dbReference type="ARBA" id="ARBA00023015"/>
    </source>
</evidence>
<dbReference type="EMBL" id="SZQA01000006">
    <property type="protein sequence ID" value="TKK89514.1"/>
    <property type="molecule type" value="Genomic_DNA"/>
</dbReference>
<evidence type="ECO:0000256" key="4">
    <source>
        <dbReference type="PROSITE-ProRule" id="PRU00335"/>
    </source>
</evidence>
<name>A0A4U3MLS7_9ACTN</name>
<dbReference type="Gene3D" id="1.10.10.60">
    <property type="entry name" value="Homeodomain-like"/>
    <property type="match status" value="1"/>
</dbReference>
<dbReference type="AlphaFoldDB" id="A0A4U3MLS7"/>
<proteinExistence type="predicted"/>
<dbReference type="SUPFAM" id="SSF46689">
    <property type="entry name" value="Homeodomain-like"/>
    <property type="match status" value="1"/>
</dbReference>
<dbReference type="InterPro" id="IPR009057">
    <property type="entry name" value="Homeodomain-like_sf"/>
</dbReference>
<keyword evidence="3" id="KW-0804">Transcription</keyword>
<gene>
    <name evidence="6" type="ORF">FDA94_08980</name>
</gene>
<dbReference type="Proteomes" id="UP000308705">
    <property type="component" value="Unassembled WGS sequence"/>
</dbReference>
<dbReference type="PROSITE" id="PS50977">
    <property type="entry name" value="HTH_TETR_2"/>
    <property type="match status" value="1"/>
</dbReference>
<comment type="caution">
    <text evidence="6">The sequence shown here is derived from an EMBL/GenBank/DDBJ whole genome shotgun (WGS) entry which is preliminary data.</text>
</comment>
<accession>A0A4U3MLS7</accession>
<dbReference type="PANTHER" id="PTHR30055">
    <property type="entry name" value="HTH-TYPE TRANSCRIPTIONAL REGULATOR RUTR"/>
    <property type="match status" value="1"/>
</dbReference>
<dbReference type="GO" id="GO:0003700">
    <property type="term" value="F:DNA-binding transcription factor activity"/>
    <property type="evidence" value="ECO:0007669"/>
    <property type="project" value="TreeGrafter"/>
</dbReference>
<evidence type="ECO:0000259" key="5">
    <source>
        <dbReference type="PROSITE" id="PS50977"/>
    </source>
</evidence>
<reference evidence="6 7" key="1">
    <citation type="submission" date="2019-04" db="EMBL/GenBank/DDBJ databases">
        <title>Herbidospora sp. NEAU-GS14.nov., a novel actinomycete isolated from soil.</title>
        <authorList>
            <person name="Han L."/>
        </authorList>
    </citation>
    <scope>NUCLEOTIDE SEQUENCE [LARGE SCALE GENOMIC DNA]</scope>
    <source>
        <strain evidence="6 7">NEAU-GS14</strain>
    </source>
</reference>
<sequence length="217" mass="23289">MTGGLRDRKKQETRRRVSDTAIGLFVERGFDHVTIAEVAEAAGVSANTVYNYFETKENLVLPPDEASPDRLAAMVRDREPGEAAVCAVLRVLRAEVARRDRSLGLTEGFGRVFEMMRAAPTLSARLEELGRQMRARLAAVLAEETGASPGDPLPRVVAWQIGALHELVYTEIGARTAAGHDPDAIAAAVLAVLDAAEHALGGPILTYATKEAAQCSE</sequence>
<protein>
    <submittedName>
        <fullName evidence="6">TetR family transcriptional regulator</fullName>
    </submittedName>
</protein>
<keyword evidence="2 4" id="KW-0238">DNA-binding</keyword>
<dbReference type="RefSeq" id="WP_137246572.1">
    <property type="nucleotide sequence ID" value="NZ_SZQA01000006.1"/>
</dbReference>
<dbReference type="OrthoDB" id="155497at2"/>
<dbReference type="InterPro" id="IPR050109">
    <property type="entry name" value="HTH-type_TetR-like_transc_reg"/>
</dbReference>
<evidence type="ECO:0000256" key="2">
    <source>
        <dbReference type="ARBA" id="ARBA00023125"/>
    </source>
</evidence>
<evidence type="ECO:0000256" key="3">
    <source>
        <dbReference type="ARBA" id="ARBA00023163"/>
    </source>
</evidence>
<feature type="DNA-binding region" description="H-T-H motif" evidence="4">
    <location>
        <begin position="34"/>
        <end position="53"/>
    </location>
</feature>
<dbReference type="Pfam" id="PF00440">
    <property type="entry name" value="TetR_N"/>
    <property type="match status" value="1"/>
</dbReference>
<keyword evidence="1" id="KW-0805">Transcription regulation</keyword>
<dbReference type="Gene3D" id="1.10.357.10">
    <property type="entry name" value="Tetracycline Repressor, domain 2"/>
    <property type="match status" value="1"/>
</dbReference>
<dbReference type="GO" id="GO:0000976">
    <property type="term" value="F:transcription cis-regulatory region binding"/>
    <property type="evidence" value="ECO:0007669"/>
    <property type="project" value="TreeGrafter"/>
</dbReference>
<evidence type="ECO:0000313" key="6">
    <source>
        <dbReference type="EMBL" id="TKK89514.1"/>
    </source>
</evidence>
<feature type="domain" description="HTH tetR-type" evidence="5">
    <location>
        <begin position="11"/>
        <end position="71"/>
    </location>
</feature>
<dbReference type="PANTHER" id="PTHR30055:SF234">
    <property type="entry name" value="HTH-TYPE TRANSCRIPTIONAL REGULATOR BETI"/>
    <property type="match status" value="1"/>
</dbReference>